<dbReference type="Proteomes" id="UP000029060">
    <property type="component" value="Unassembled WGS sequence"/>
</dbReference>
<proteinExistence type="predicted"/>
<dbReference type="EMBL" id="JGZC01000006">
    <property type="protein sequence ID" value="KFI70218.1"/>
    <property type="molecule type" value="Genomic_DNA"/>
</dbReference>
<dbReference type="STRING" id="78345.BMERY_0697"/>
<keyword evidence="1" id="KW-1133">Transmembrane helix</keyword>
<name>A0A087BGR8_9BIFI</name>
<evidence type="ECO:0000313" key="2">
    <source>
        <dbReference type="EMBL" id="KFI70218.1"/>
    </source>
</evidence>
<accession>A0A087BGR8</accession>
<protein>
    <submittedName>
        <fullName evidence="2">Uncharacterized protein</fullName>
    </submittedName>
</protein>
<dbReference type="AlphaFoldDB" id="A0A087BGR8"/>
<keyword evidence="1" id="KW-0812">Transmembrane</keyword>
<keyword evidence="1" id="KW-0472">Membrane</keyword>
<dbReference type="RefSeq" id="WP_033523966.1">
    <property type="nucleotide sequence ID" value="NZ_JGZC01000006.1"/>
</dbReference>
<evidence type="ECO:0000256" key="1">
    <source>
        <dbReference type="SAM" id="Phobius"/>
    </source>
</evidence>
<organism evidence="2 3">
    <name type="scientific">Bifidobacterium merycicum</name>
    <dbReference type="NCBI Taxonomy" id="78345"/>
    <lineage>
        <taxon>Bacteria</taxon>
        <taxon>Bacillati</taxon>
        <taxon>Actinomycetota</taxon>
        <taxon>Actinomycetes</taxon>
        <taxon>Bifidobacteriales</taxon>
        <taxon>Bifidobacteriaceae</taxon>
        <taxon>Bifidobacterium</taxon>
    </lineage>
</organism>
<reference evidence="2 3" key="1">
    <citation type="submission" date="2014-03" db="EMBL/GenBank/DDBJ databases">
        <title>Genomics of Bifidobacteria.</title>
        <authorList>
            <person name="Ventura M."/>
            <person name="Milani C."/>
            <person name="Lugli G.A."/>
        </authorList>
    </citation>
    <scope>NUCLEOTIDE SEQUENCE [LARGE SCALE GENOMIC DNA]</scope>
    <source>
        <strain evidence="2 3">LMG 11341</strain>
    </source>
</reference>
<gene>
    <name evidence="2" type="ORF">BMERY_0697</name>
</gene>
<keyword evidence="3" id="KW-1185">Reference proteome</keyword>
<feature type="transmembrane region" description="Helical" evidence="1">
    <location>
        <begin position="27"/>
        <end position="48"/>
    </location>
</feature>
<evidence type="ECO:0000313" key="3">
    <source>
        <dbReference type="Proteomes" id="UP000029060"/>
    </source>
</evidence>
<sequence>MNLAETAAATDLSTLIGDFTSQAGTQFGAAAPGVITAAAGIALILWGVPKLIGLFKRAAK</sequence>
<comment type="caution">
    <text evidence="2">The sequence shown here is derived from an EMBL/GenBank/DDBJ whole genome shotgun (WGS) entry which is preliminary data.</text>
</comment>